<dbReference type="AlphaFoldDB" id="A0A514BN49"/>
<dbReference type="OrthoDB" id="9815577at2"/>
<proteinExistence type="predicted"/>
<keyword evidence="3" id="KW-0812">Transmembrane</keyword>
<evidence type="ECO:0000256" key="3">
    <source>
        <dbReference type="SAM" id="Phobius"/>
    </source>
</evidence>
<organism evidence="4 5">
    <name type="scientific">Marilutibacter alkalisoli</name>
    <dbReference type="NCBI Taxonomy" id="2591633"/>
    <lineage>
        <taxon>Bacteria</taxon>
        <taxon>Pseudomonadati</taxon>
        <taxon>Pseudomonadota</taxon>
        <taxon>Gammaproteobacteria</taxon>
        <taxon>Lysobacterales</taxon>
        <taxon>Lysobacteraceae</taxon>
        <taxon>Marilutibacter</taxon>
    </lineage>
</organism>
<feature type="coiled-coil region" evidence="2">
    <location>
        <begin position="529"/>
        <end position="591"/>
    </location>
</feature>
<evidence type="ECO:0000256" key="1">
    <source>
        <dbReference type="ARBA" id="ARBA00004308"/>
    </source>
</evidence>
<dbReference type="GO" id="GO:0012505">
    <property type="term" value="C:endomembrane system"/>
    <property type="evidence" value="ECO:0007669"/>
    <property type="project" value="UniProtKB-SubCell"/>
</dbReference>
<dbReference type="SUPFAM" id="SSF117892">
    <property type="entry name" value="Band 7/SPFH domain"/>
    <property type="match status" value="1"/>
</dbReference>
<evidence type="ECO:0000313" key="4">
    <source>
        <dbReference type="EMBL" id="QDH68816.1"/>
    </source>
</evidence>
<reference evidence="4 5" key="1">
    <citation type="submission" date="2019-06" db="EMBL/GenBank/DDBJ databases">
        <title>Lysobacter alkalisoli sp. nov. isolated from saline-alkali soil.</title>
        <authorList>
            <person name="Sun J.-Q."/>
            <person name="Xu L."/>
        </authorList>
    </citation>
    <scope>NUCLEOTIDE SEQUENCE [LARGE SCALE GENOMIC DNA]</scope>
    <source>
        <strain evidence="4 5">SJ-36</strain>
    </source>
</reference>
<dbReference type="KEGG" id="lyj:FKV23_00830"/>
<keyword evidence="2" id="KW-0175">Coiled coil</keyword>
<keyword evidence="3" id="KW-1133">Transmembrane helix</keyword>
<comment type="subcellular location">
    <subcellularLocation>
        <location evidence="1">Endomembrane system</location>
    </subcellularLocation>
</comment>
<dbReference type="InterPro" id="IPR036013">
    <property type="entry name" value="Band_7/SPFH_dom_sf"/>
</dbReference>
<dbReference type="PANTHER" id="PTHR13806">
    <property type="entry name" value="FLOTILLIN-RELATED"/>
    <property type="match status" value="1"/>
</dbReference>
<feature type="coiled-coil region" evidence="2">
    <location>
        <begin position="232"/>
        <end position="283"/>
    </location>
</feature>
<gene>
    <name evidence="4" type="ORF">FKV23_00830</name>
</gene>
<dbReference type="Proteomes" id="UP000317199">
    <property type="component" value="Chromosome"/>
</dbReference>
<sequence length="663" mass="73300">MMIEQILPFLIGAGVLFVLILGLFGLFKAFYIKVPQGTALIVNDLSSTPKVHFTGALVYPVVYKKEFMKISLITLEVDRRGKDGLICRDNMRADITVAFYLRVNETQQDVLKVAKSIGVDRASEKGAVNELFNAKFSEALKTVGKKIDFVKLFENRQEFRDSIVDVIGNDLNGYILEDVAIDYLEQTPKSSLDPSNILDAEGIRKITELTAAQNVITNELSRNEELAIKKKNVETKEAMLALERQQADAEARQKREIETIKAREEAETLKVQEEERLKAEQARITVQEQLDIREENRLREVEVAQQNRQRAVVIEVEKVTRAKDLEIVSREREVELQKIEKEKALEVERKEIANVIRERVAVEKTVAQEEERIKEVREVSEADRHKQVIILEAQAKAEQELVRQVKQAEADETASRHKAVEVTVMAQADLEAAAKQAEAKKKLAEGIEAERAAPGLADARVLEVTAAAQEKEGLAQARVAAEKLIAEARGGQEKGLAEAKVLEEKLTAQARGEQSLGEAKAKATRDVGLSEADVLLQKLKAEAEGLGEKFGALEALTDDARAHEEFRMQLEKNFEQAIASIEANKDVAKEQADVLAAALSKANIDIVGGEGEFFNSFAKALSVGKAIEGVAGKSPIVQDVLQRLMALGKGDGVAKSEGRPLDS</sequence>
<dbReference type="GO" id="GO:0005886">
    <property type="term" value="C:plasma membrane"/>
    <property type="evidence" value="ECO:0007669"/>
    <property type="project" value="TreeGrafter"/>
</dbReference>
<dbReference type="PANTHER" id="PTHR13806:SF31">
    <property type="entry name" value="FLOTILLIN-LIKE PROTEIN 1-RELATED"/>
    <property type="match status" value="1"/>
</dbReference>
<keyword evidence="3" id="KW-0472">Membrane</keyword>
<evidence type="ECO:0000313" key="5">
    <source>
        <dbReference type="Proteomes" id="UP000317199"/>
    </source>
</evidence>
<dbReference type="EMBL" id="CP041242">
    <property type="protein sequence ID" value="QDH68816.1"/>
    <property type="molecule type" value="Genomic_DNA"/>
</dbReference>
<evidence type="ECO:0000256" key="2">
    <source>
        <dbReference type="SAM" id="Coils"/>
    </source>
</evidence>
<protein>
    <submittedName>
        <fullName evidence="4">Flotillin family protein</fullName>
    </submittedName>
</protein>
<accession>A0A514BN49</accession>
<keyword evidence="5" id="KW-1185">Reference proteome</keyword>
<dbReference type="InterPro" id="IPR027705">
    <property type="entry name" value="Flotillin_fam"/>
</dbReference>
<feature type="transmembrane region" description="Helical" evidence="3">
    <location>
        <begin position="6"/>
        <end position="27"/>
    </location>
</feature>
<dbReference type="RefSeq" id="WP_141622159.1">
    <property type="nucleotide sequence ID" value="NZ_CP041242.1"/>
</dbReference>
<feature type="coiled-coil region" evidence="2">
    <location>
        <begin position="322"/>
        <end position="450"/>
    </location>
</feature>
<name>A0A514BN49_9GAMM</name>